<gene>
    <name evidence="1" type="ORF">TNCT_631801</name>
</gene>
<protein>
    <submittedName>
        <fullName evidence="1">Uncharacterized protein</fullName>
    </submittedName>
</protein>
<evidence type="ECO:0000313" key="1">
    <source>
        <dbReference type="EMBL" id="GFR19631.1"/>
    </source>
</evidence>
<dbReference type="AlphaFoldDB" id="A0A8X6LQU6"/>
<organism evidence="1 2">
    <name type="scientific">Trichonephila clavata</name>
    <name type="common">Joro spider</name>
    <name type="synonym">Nephila clavata</name>
    <dbReference type="NCBI Taxonomy" id="2740835"/>
    <lineage>
        <taxon>Eukaryota</taxon>
        <taxon>Metazoa</taxon>
        <taxon>Ecdysozoa</taxon>
        <taxon>Arthropoda</taxon>
        <taxon>Chelicerata</taxon>
        <taxon>Arachnida</taxon>
        <taxon>Araneae</taxon>
        <taxon>Araneomorphae</taxon>
        <taxon>Entelegynae</taxon>
        <taxon>Araneoidea</taxon>
        <taxon>Nephilidae</taxon>
        <taxon>Trichonephila</taxon>
    </lineage>
</organism>
<proteinExistence type="predicted"/>
<comment type="caution">
    <text evidence="1">The sequence shown here is derived from an EMBL/GenBank/DDBJ whole genome shotgun (WGS) entry which is preliminary data.</text>
</comment>
<reference evidence="1" key="1">
    <citation type="submission" date="2020-07" db="EMBL/GenBank/DDBJ databases">
        <title>Multicomponent nature underlies the extraordinary mechanical properties of spider dragline silk.</title>
        <authorList>
            <person name="Kono N."/>
            <person name="Nakamura H."/>
            <person name="Mori M."/>
            <person name="Yoshida Y."/>
            <person name="Ohtoshi R."/>
            <person name="Malay A.D."/>
            <person name="Moran D.A.P."/>
            <person name="Tomita M."/>
            <person name="Numata K."/>
            <person name="Arakawa K."/>
        </authorList>
    </citation>
    <scope>NUCLEOTIDE SEQUENCE</scope>
</reference>
<dbReference type="EMBL" id="BMAO01007942">
    <property type="protein sequence ID" value="GFR19631.1"/>
    <property type="molecule type" value="Genomic_DNA"/>
</dbReference>
<sequence length="129" mass="14101">MQPPHPSNPKQLNSLRLSAQKVITVLTERAQLKPVLGSHFPSISELTDHEQKARLSMGKTGNSEKRECDHRRRFLQNRSELGVINLVSSLSLSLTDSLDGSGRSKRGEVQFGIGNCLLLGADGGLIDVE</sequence>
<evidence type="ECO:0000313" key="2">
    <source>
        <dbReference type="Proteomes" id="UP000887116"/>
    </source>
</evidence>
<accession>A0A8X6LQU6</accession>
<name>A0A8X6LQU6_TRICU</name>
<keyword evidence="2" id="KW-1185">Reference proteome</keyword>
<dbReference type="Proteomes" id="UP000887116">
    <property type="component" value="Unassembled WGS sequence"/>
</dbReference>